<proteinExistence type="predicted"/>
<dbReference type="Pfam" id="PF00884">
    <property type="entry name" value="Sulfatase"/>
    <property type="match status" value="1"/>
</dbReference>
<dbReference type="SUPFAM" id="SSF53649">
    <property type="entry name" value="Alkaline phosphatase-like"/>
    <property type="match status" value="1"/>
</dbReference>
<gene>
    <name evidence="9" type="ORF">GKE90_10740</name>
</gene>
<dbReference type="GO" id="GO:0005886">
    <property type="term" value="C:plasma membrane"/>
    <property type="evidence" value="ECO:0007669"/>
    <property type="project" value="UniProtKB-SubCell"/>
</dbReference>
<organism evidence="9 10">
    <name type="scientific">Flavonifractor plautii</name>
    <name type="common">Fusobacterium plautii</name>
    <dbReference type="NCBI Taxonomy" id="292800"/>
    <lineage>
        <taxon>Bacteria</taxon>
        <taxon>Bacillati</taxon>
        <taxon>Bacillota</taxon>
        <taxon>Clostridia</taxon>
        <taxon>Eubacteriales</taxon>
        <taxon>Oscillospiraceae</taxon>
        <taxon>Flavonifractor</taxon>
    </lineage>
</organism>
<dbReference type="PANTHER" id="PTHR47371:SF3">
    <property type="entry name" value="PHOSPHOGLYCEROL TRANSFERASE I"/>
    <property type="match status" value="1"/>
</dbReference>
<dbReference type="Gene3D" id="3.40.720.10">
    <property type="entry name" value="Alkaline Phosphatase, subunit A"/>
    <property type="match status" value="1"/>
</dbReference>
<dbReference type="PANTHER" id="PTHR47371">
    <property type="entry name" value="LIPOTEICHOIC ACID SYNTHASE"/>
    <property type="match status" value="1"/>
</dbReference>
<evidence type="ECO:0000259" key="8">
    <source>
        <dbReference type="Pfam" id="PF00884"/>
    </source>
</evidence>
<feature type="transmembrane region" description="Helical" evidence="7">
    <location>
        <begin position="88"/>
        <end position="106"/>
    </location>
</feature>
<accession>A0A6I2RJ82</accession>
<keyword evidence="6 7" id="KW-0472">Membrane</keyword>
<keyword evidence="9" id="KW-0808">Transferase</keyword>
<keyword evidence="9" id="KW-0378">Hydrolase</keyword>
<comment type="caution">
    <text evidence="9">The sequence shown here is derived from an EMBL/GenBank/DDBJ whole genome shotgun (WGS) entry which is preliminary data.</text>
</comment>
<dbReference type="Proteomes" id="UP000429811">
    <property type="component" value="Unassembled WGS sequence"/>
</dbReference>
<evidence type="ECO:0000256" key="5">
    <source>
        <dbReference type="ARBA" id="ARBA00022989"/>
    </source>
</evidence>
<dbReference type="InterPro" id="IPR017850">
    <property type="entry name" value="Alkaline_phosphatase_core_sf"/>
</dbReference>
<dbReference type="AlphaFoldDB" id="A0A6I2RJ82"/>
<evidence type="ECO:0000256" key="7">
    <source>
        <dbReference type="SAM" id="Phobius"/>
    </source>
</evidence>
<dbReference type="InterPro" id="IPR000917">
    <property type="entry name" value="Sulfatase_N"/>
</dbReference>
<evidence type="ECO:0000313" key="10">
    <source>
        <dbReference type="Proteomes" id="UP000429811"/>
    </source>
</evidence>
<sequence length="625" mass="70662">MTYTVDTPRSWRRRFRWPRLPLGEGQAAWTTRALMLLAPLLSFTLVEYLNYNNPWTDFTSLQTALNLAWYYLGELFFYFVLRRRASAVKWAMGIAWGLGMANHYLISFRGRTLFPGDFLTLRTAANVAGNYDYRPDSMQWLTIGVFAAVLLALSFLPNEKKRPFPWRLFVPAAGAAAVYLGVFFGTGFVESRGIEPSMWTTRGNGLFLNFSVCLKYMRVEQPETYSEEALAALAGSAPSDPAAVSAAGEDGMIRPVNVIVIMNESLSDLSVLPGVESNTDAMPFLRSLTENTIKGYAYSSVFGGTTANSEYEFLTGNTTAFLPAGTVPYQMYVSDGDPTLVGQMAALGYRTVAAHPYRSSGWSRPSVYRDFGFDEVYFEGDFQDREYMRGEEKTGYVTDRCDYENLIRWYEEKEAGEPLFLFNVTMQNHSAYQMAWTDLPREVWLTGALEGRFNTVNQYLSLVYQSDQAFEYLLDYFSQVEEPTLILLFGDHQPQVATNFYTDVLGTAPDTALAQKKQMVPFVLWANYDIPEAQGVELSLNYLSALLMDTANLPMTGYQKYLARLWEAAPVINTVGIRDAGGNWYGENEALPEELEAAVEDYRVLLYNHVFDKKNRVEGFFTLTE</sequence>
<feature type="transmembrane region" description="Helical" evidence="7">
    <location>
        <begin position="168"/>
        <end position="189"/>
    </location>
</feature>
<keyword evidence="5 7" id="KW-1133">Transmembrane helix</keyword>
<dbReference type="CDD" id="cd16015">
    <property type="entry name" value="LTA_synthase"/>
    <property type="match status" value="1"/>
</dbReference>
<dbReference type="InterPro" id="IPR050448">
    <property type="entry name" value="OpgB/LTA_synthase_biosynth"/>
</dbReference>
<evidence type="ECO:0000256" key="2">
    <source>
        <dbReference type="ARBA" id="ARBA00004936"/>
    </source>
</evidence>
<dbReference type="EMBL" id="WKPO01000013">
    <property type="protein sequence ID" value="MSB49167.1"/>
    <property type="molecule type" value="Genomic_DNA"/>
</dbReference>
<comment type="subcellular location">
    <subcellularLocation>
        <location evidence="1">Cell membrane</location>
        <topology evidence="1">Multi-pass membrane protein</topology>
    </subcellularLocation>
</comment>
<keyword evidence="3" id="KW-1003">Cell membrane</keyword>
<dbReference type="GO" id="GO:0016787">
    <property type="term" value="F:hydrolase activity"/>
    <property type="evidence" value="ECO:0007669"/>
    <property type="project" value="UniProtKB-KW"/>
</dbReference>
<keyword evidence="4 7" id="KW-0812">Transmembrane</keyword>
<name>A0A6I2RJ82_FLAPL</name>
<evidence type="ECO:0000256" key="1">
    <source>
        <dbReference type="ARBA" id="ARBA00004651"/>
    </source>
</evidence>
<feature type="domain" description="Sulfatase N-terminal" evidence="8">
    <location>
        <begin position="257"/>
        <end position="550"/>
    </location>
</feature>
<protein>
    <submittedName>
        <fullName evidence="9">Sulfatase-like hydrolase/transferase</fullName>
    </submittedName>
</protein>
<dbReference type="RefSeq" id="WP_154250193.1">
    <property type="nucleotide sequence ID" value="NZ_JADMSX010000054.1"/>
</dbReference>
<dbReference type="GO" id="GO:0016740">
    <property type="term" value="F:transferase activity"/>
    <property type="evidence" value="ECO:0007669"/>
    <property type="project" value="UniProtKB-KW"/>
</dbReference>
<feature type="transmembrane region" description="Helical" evidence="7">
    <location>
        <begin position="138"/>
        <end position="156"/>
    </location>
</feature>
<comment type="pathway">
    <text evidence="2">Cell wall biogenesis; lipoteichoic acid biosynthesis.</text>
</comment>
<evidence type="ECO:0000256" key="4">
    <source>
        <dbReference type="ARBA" id="ARBA00022692"/>
    </source>
</evidence>
<evidence type="ECO:0000256" key="6">
    <source>
        <dbReference type="ARBA" id="ARBA00023136"/>
    </source>
</evidence>
<evidence type="ECO:0000313" key="9">
    <source>
        <dbReference type="EMBL" id="MSB49167.1"/>
    </source>
</evidence>
<feature type="transmembrane region" description="Helical" evidence="7">
    <location>
        <begin position="63"/>
        <end position="81"/>
    </location>
</feature>
<reference evidence="9 10" key="1">
    <citation type="journal article" date="2019" name="Nat. Med.">
        <title>A library of human gut bacterial isolates paired with longitudinal multiomics data enables mechanistic microbiome research.</title>
        <authorList>
            <person name="Poyet M."/>
            <person name="Groussin M."/>
            <person name="Gibbons S.M."/>
            <person name="Avila-Pacheco J."/>
            <person name="Jiang X."/>
            <person name="Kearney S.M."/>
            <person name="Perrotta A.R."/>
            <person name="Berdy B."/>
            <person name="Zhao S."/>
            <person name="Lieberman T.D."/>
            <person name="Swanson P.K."/>
            <person name="Smith M."/>
            <person name="Roesemann S."/>
            <person name="Alexander J.E."/>
            <person name="Rich S.A."/>
            <person name="Livny J."/>
            <person name="Vlamakis H."/>
            <person name="Clish C."/>
            <person name="Bullock K."/>
            <person name="Deik A."/>
            <person name="Scott J."/>
            <person name="Pierce K.A."/>
            <person name="Xavier R.J."/>
            <person name="Alm E.J."/>
        </authorList>
    </citation>
    <scope>NUCLEOTIDE SEQUENCE [LARGE SCALE GENOMIC DNA]</scope>
    <source>
        <strain evidence="9 10">BIOML-A5</strain>
    </source>
</reference>
<evidence type="ECO:0000256" key="3">
    <source>
        <dbReference type="ARBA" id="ARBA00022475"/>
    </source>
</evidence>